<feature type="region of interest" description="Disordered" evidence="5">
    <location>
        <begin position="220"/>
        <end position="254"/>
    </location>
</feature>
<protein>
    <submittedName>
        <fullName evidence="8">Sulfatase</fullName>
    </submittedName>
</protein>
<evidence type="ECO:0000256" key="5">
    <source>
        <dbReference type="SAM" id="MobiDB-lite"/>
    </source>
</evidence>
<dbReference type="InterPro" id="IPR017850">
    <property type="entry name" value="Alkaline_phosphatase_core_sf"/>
</dbReference>
<dbReference type="OrthoDB" id="9777306at2"/>
<evidence type="ECO:0000256" key="4">
    <source>
        <dbReference type="ARBA" id="ARBA00022837"/>
    </source>
</evidence>
<dbReference type="GeneID" id="93734459"/>
<feature type="domain" description="Sulfatase N-terminal" evidence="6">
    <location>
        <begin position="25"/>
        <end position="143"/>
    </location>
</feature>
<evidence type="ECO:0000313" key="9">
    <source>
        <dbReference type="Proteomes" id="UP000002357"/>
    </source>
</evidence>
<feature type="region of interest" description="Disordered" evidence="5">
    <location>
        <begin position="544"/>
        <end position="604"/>
    </location>
</feature>
<name>D5SLT7_STRCL</name>
<reference evidence="8 9" key="1">
    <citation type="journal article" date="2010" name="Genome Biol. Evol.">
        <title>The sequence of a 1.8-mb bacterial linear plasmid reveals a rich evolutionary reservoir of secondary metabolic pathways.</title>
        <authorList>
            <person name="Medema M.H."/>
            <person name="Trefzer A."/>
            <person name="Kovalchuk A."/>
            <person name="van den Berg M."/>
            <person name="Mueller U."/>
            <person name="Heijne W."/>
            <person name="Wu L."/>
            <person name="Alam M.T."/>
            <person name="Ronning C.M."/>
            <person name="Nierman W.C."/>
            <person name="Bovenberg R.A.L."/>
            <person name="Breitling R."/>
            <person name="Takano E."/>
        </authorList>
    </citation>
    <scope>NUCLEOTIDE SEQUENCE [LARGE SCALE GENOMIC DNA]</scope>
    <source>
        <strain evidence="9">ATCC 27064 / DSM 738 / JCM 4710 / NBRC 13307 / NCIMB 12785 / NRRL 3585 / VKM Ac-602</strain>
        <plasmid evidence="8">pSCL4</plasmid>
    </source>
</reference>
<dbReference type="GO" id="GO:0004065">
    <property type="term" value="F:arylsulfatase activity"/>
    <property type="evidence" value="ECO:0007669"/>
    <property type="project" value="TreeGrafter"/>
</dbReference>
<dbReference type="InterPro" id="IPR024607">
    <property type="entry name" value="Sulfatase_CS"/>
</dbReference>
<keyword evidence="3" id="KW-0378">Hydrolase</keyword>
<evidence type="ECO:0000313" key="8">
    <source>
        <dbReference type="EMBL" id="EFG04880.2"/>
    </source>
</evidence>
<gene>
    <name evidence="8" type="ORF">SCLAV_p1398</name>
</gene>
<dbReference type="RefSeq" id="WP_003963677.1">
    <property type="nucleotide sequence ID" value="NZ_CM000914.1"/>
</dbReference>
<evidence type="ECO:0000256" key="2">
    <source>
        <dbReference type="ARBA" id="ARBA00022723"/>
    </source>
</evidence>
<accession>D5SLT7</accession>
<keyword evidence="9" id="KW-1185">Reference proteome</keyword>
<dbReference type="AlphaFoldDB" id="D5SLT7"/>
<dbReference type="InterPro" id="IPR032506">
    <property type="entry name" value="SGSH_C"/>
</dbReference>
<comment type="similarity">
    <text evidence="1">Belongs to the sulfatase family.</text>
</comment>
<feature type="compositionally biased region" description="Basic and acidic residues" evidence="5">
    <location>
        <begin position="556"/>
        <end position="566"/>
    </location>
</feature>
<proteinExistence type="inferred from homology"/>
<organism evidence="8 9">
    <name type="scientific">Streptomyces clavuligerus</name>
    <dbReference type="NCBI Taxonomy" id="1901"/>
    <lineage>
        <taxon>Bacteria</taxon>
        <taxon>Bacillati</taxon>
        <taxon>Actinomycetota</taxon>
        <taxon>Actinomycetes</taxon>
        <taxon>Kitasatosporales</taxon>
        <taxon>Streptomycetaceae</taxon>
        <taxon>Streptomyces</taxon>
    </lineage>
</organism>
<dbReference type="EMBL" id="CM000914">
    <property type="protein sequence ID" value="EFG04880.2"/>
    <property type="molecule type" value="Genomic_DNA"/>
</dbReference>
<evidence type="ECO:0000259" key="7">
    <source>
        <dbReference type="Pfam" id="PF16347"/>
    </source>
</evidence>
<feature type="compositionally biased region" description="Basic and acidic residues" evidence="5">
    <location>
        <begin position="580"/>
        <end position="604"/>
    </location>
</feature>
<keyword evidence="4" id="KW-0106">Calcium</keyword>
<evidence type="ECO:0000259" key="6">
    <source>
        <dbReference type="Pfam" id="PF00884"/>
    </source>
</evidence>
<sequence length="604" mass="66024">MTTTPLPARTATAPRSGPTGSAPRRNILFLMTDQHRTDTLGAYGAPGGHTPHLDALAASGTRFDRFYTPTSICTPARASLLTGYAPFRHRLLANYERNVGYREDLADDQFTFTAPLADAGYRLGLIGKWHTGVRRVPADFGFEGPYLPGWHNPVTHPDYLAYLDAHDLPPYAVTDPVRTRLPGGGPGPLLAARLRQPVEATFEHYLATRAIELLHRWAEEPGTDGEHRTNGEPGTDEGHRADGEPGANGEHRGDTSPRPFFLAVHFFGPHLPYLLPDAYYDLVDPATVELPASLAETFEGKPPVQRNYSALWGHDSLTETEYRGLIAAYHGYVALIDLQIGRIRRAVDELGLTDSTAVVFTADHGEFTGSHRMHDKGPAMYEDVYRIPGLLQVPGAPAGVARREFATLTDVTATLLDLAGCDPAPAVDGRSLLPLTGGGPAPEDWPREVVGEFHGHHFPYPQRMLRDERYKIVINPESVCELYDLDRDPHELRNAWDDPALRDVRDHLVHRLHRLLSARGDNFHHWMAAVLDVGAPAGDTSLGSFESAAGAARTPAARDRGPDRAPDSGAVPDPARTPARVREPRTGEPPAQKEGEDTHVTAAP</sequence>
<dbReference type="Proteomes" id="UP000002357">
    <property type="component" value="Plasmid pSCL4"/>
</dbReference>
<dbReference type="PROSITE" id="PS00523">
    <property type="entry name" value="SULFATASE_1"/>
    <property type="match status" value="1"/>
</dbReference>
<dbReference type="PANTHER" id="PTHR42693:SF53">
    <property type="entry name" value="ENDO-4-O-SULFATASE"/>
    <property type="match status" value="1"/>
</dbReference>
<keyword evidence="8" id="KW-0614">Plasmid</keyword>
<keyword evidence="2" id="KW-0479">Metal-binding</keyword>
<dbReference type="eggNOG" id="COG3119">
    <property type="taxonomic scope" value="Bacteria"/>
</dbReference>
<dbReference type="Pfam" id="PF00884">
    <property type="entry name" value="Sulfatase"/>
    <property type="match status" value="1"/>
</dbReference>
<feature type="compositionally biased region" description="Low complexity" evidence="5">
    <location>
        <begin position="1"/>
        <end position="15"/>
    </location>
</feature>
<feature type="domain" description="N-sulphoglucosamine sulphohydrolase C-terminal" evidence="7">
    <location>
        <begin position="369"/>
        <end position="515"/>
    </location>
</feature>
<feature type="region of interest" description="Disordered" evidence="5">
    <location>
        <begin position="1"/>
        <end position="24"/>
    </location>
</feature>
<dbReference type="Gene3D" id="3.40.720.10">
    <property type="entry name" value="Alkaline Phosphatase, subunit A"/>
    <property type="match status" value="2"/>
</dbReference>
<dbReference type="InterPro" id="IPR000917">
    <property type="entry name" value="Sulfatase_N"/>
</dbReference>
<dbReference type="CDD" id="cd16033">
    <property type="entry name" value="sulfatase_like"/>
    <property type="match status" value="1"/>
</dbReference>
<dbReference type="PANTHER" id="PTHR42693">
    <property type="entry name" value="ARYLSULFATASE FAMILY MEMBER"/>
    <property type="match status" value="1"/>
</dbReference>
<evidence type="ECO:0000256" key="3">
    <source>
        <dbReference type="ARBA" id="ARBA00022801"/>
    </source>
</evidence>
<dbReference type="Pfam" id="PF16347">
    <property type="entry name" value="SGSH_C"/>
    <property type="match status" value="1"/>
</dbReference>
<geneLocation type="plasmid" evidence="8 9">
    <name>pSCL4</name>
</geneLocation>
<dbReference type="SUPFAM" id="SSF53649">
    <property type="entry name" value="Alkaline phosphatase-like"/>
    <property type="match status" value="1"/>
</dbReference>
<dbReference type="InterPro" id="IPR050738">
    <property type="entry name" value="Sulfatase"/>
</dbReference>
<evidence type="ECO:0000256" key="1">
    <source>
        <dbReference type="ARBA" id="ARBA00008779"/>
    </source>
</evidence>
<dbReference type="GO" id="GO:0046872">
    <property type="term" value="F:metal ion binding"/>
    <property type="evidence" value="ECO:0007669"/>
    <property type="project" value="UniProtKB-KW"/>
</dbReference>